<evidence type="ECO:0000313" key="3">
    <source>
        <dbReference type="Proteomes" id="UP000237655"/>
    </source>
</evidence>
<dbReference type="AlphaFoldDB" id="A0A2S0MLN1"/>
<feature type="domain" description="DUF6950" evidence="1">
    <location>
        <begin position="6"/>
        <end position="138"/>
    </location>
</feature>
<evidence type="ECO:0000259" key="1">
    <source>
        <dbReference type="Pfam" id="PF22262"/>
    </source>
</evidence>
<protein>
    <recommendedName>
        <fullName evidence="1">DUF6950 domain-containing protein</fullName>
    </recommendedName>
</protein>
<sequence length="138" mass="15352">MTIAPERRPDWRERLRTYVLSNLSVPFRPGQHDCALFVAGAVREMTGHDFGKGWRGKYRSIKAGEALAQERGYDDHEAIFSRHLDPVEPSFARVGDVAAVETEAGTALGIVQGEAVYVLHVGGMAIVPREQMTRAYRV</sequence>
<name>A0A2S0MLN1_9RHOB</name>
<evidence type="ECO:0000313" key="2">
    <source>
        <dbReference type="EMBL" id="AVO36593.1"/>
    </source>
</evidence>
<reference evidence="3" key="1">
    <citation type="submission" date="2018-03" db="EMBL/GenBank/DDBJ databases">
        <title>Genomic analysis of the strain SH-1 isolated from shrimp intestine.</title>
        <authorList>
            <person name="Kim Y.-S."/>
            <person name="Kim S.-E."/>
            <person name="Kim K.-H."/>
        </authorList>
    </citation>
    <scope>NUCLEOTIDE SEQUENCE [LARGE SCALE GENOMIC DNA]</scope>
    <source>
        <strain evidence="3">SH-1</strain>
    </source>
</reference>
<gene>
    <name evidence="2" type="ORF">C6Y53_02010</name>
</gene>
<dbReference type="Proteomes" id="UP000237655">
    <property type="component" value="Chromosome"/>
</dbReference>
<dbReference type="Pfam" id="PF22262">
    <property type="entry name" value="DUF6950"/>
    <property type="match status" value="1"/>
</dbReference>
<keyword evidence="3" id="KW-1185">Reference proteome</keyword>
<accession>A0A2S0MLN1</accession>
<dbReference type="InterPro" id="IPR053802">
    <property type="entry name" value="DUF6950"/>
</dbReference>
<dbReference type="KEGG" id="thas:C6Y53_02010"/>
<dbReference type="RefSeq" id="WP_106470908.1">
    <property type="nucleotide sequence ID" value="NZ_CP027665.1"/>
</dbReference>
<organism evidence="2 3">
    <name type="scientific">Pukyongiella litopenaei</name>
    <dbReference type="NCBI Taxonomy" id="2605946"/>
    <lineage>
        <taxon>Bacteria</taxon>
        <taxon>Pseudomonadati</taxon>
        <taxon>Pseudomonadota</taxon>
        <taxon>Alphaproteobacteria</taxon>
        <taxon>Rhodobacterales</taxon>
        <taxon>Paracoccaceae</taxon>
        <taxon>Pukyongiella</taxon>
    </lineage>
</organism>
<proteinExistence type="predicted"/>
<dbReference type="EMBL" id="CP027665">
    <property type="protein sequence ID" value="AVO36593.1"/>
    <property type="molecule type" value="Genomic_DNA"/>
</dbReference>